<dbReference type="GO" id="GO:0003735">
    <property type="term" value="F:structural constituent of ribosome"/>
    <property type="evidence" value="ECO:0007669"/>
    <property type="project" value="InterPro"/>
</dbReference>
<dbReference type="InterPro" id="IPR000206">
    <property type="entry name" value="Ribosomal_bL12"/>
</dbReference>
<feature type="compositionally biased region" description="Polar residues" evidence="3">
    <location>
        <begin position="16"/>
        <end position="30"/>
    </location>
</feature>
<dbReference type="GO" id="GO:1990904">
    <property type="term" value="C:ribonucleoprotein complex"/>
    <property type="evidence" value="ECO:0007669"/>
    <property type="project" value="UniProtKB-KW"/>
</dbReference>
<dbReference type="PANTHER" id="PTHR45987:SF1">
    <property type="entry name" value="50S RIBOSOMAL PROTEIN L7_L12-RELATED"/>
    <property type="match status" value="1"/>
</dbReference>
<dbReference type="InterPro" id="IPR014719">
    <property type="entry name" value="Ribosomal_bL12_C/ClpS-like"/>
</dbReference>
<dbReference type="GO" id="GO:0005840">
    <property type="term" value="C:ribosome"/>
    <property type="evidence" value="ECO:0007669"/>
    <property type="project" value="UniProtKB-KW"/>
</dbReference>
<dbReference type="InterPro" id="IPR013823">
    <property type="entry name" value="Ribosomal_bL12_C"/>
</dbReference>
<evidence type="ECO:0000256" key="2">
    <source>
        <dbReference type="ARBA" id="ARBA00023274"/>
    </source>
</evidence>
<dbReference type="AlphaFoldDB" id="A0AAQ3RL85"/>
<dbReference type="CDD" id="cd00387">
    <property type="entry name" value="Ribosomal_L7_L12"/>
    <property type="match status" value="1"/>
</dbReference>
<dbReference type="GO" id="GO:0006412">
    <property type="term" value="P:translation"/>
    <property type="evidence" value="ECO:0007669"/>
    <property type="project" value="InterPro"/>
</dbReference>
<keyword evidence="6" id="KW-1185">Reference proteome</keyword>
<keyword evidence="2" id="KW-0687">Ribonucleoprotein</keyword>
<protein>
    <recommendedName>
        <fullName evidence="4">Large ribosomal subunit protein bL12 C-terminal domain-containing protein</fullName>
    </recommendedName>
</protein>
<dbReference type="PANTHER" id="PTHR45987">
    <property type="entry name" value="39S RIBOSOMAL PROTEIN L12"/>
    <property type="match status" value="1"/>
</dbReference>
<evidence type="ECO:0000313" key="5">
    <source>
        <dbReference type="EMBL" id="WVY99483.1"/>
    </source>
</evidence>
<evidence type="ECO:0000313" key="6">
    <source>
        <dbReference type="Proteomes" id="UP001374535"/>
    </source>
</evidence>
<dbReference type="EMBL" id="CP144693">
    <property type="protein sequence ID" value="WVY99483.1"/>
    <property type="molecule type" value="Genomic_DNA"/>
</dbReference>
<feature type="domain" description="Large ribosomal subunit protein bL12 C-terminal" evidence="4">
    <location>
        <begin position="119"/>
        <end position="182"/>
    </location>
</feature>
<name>A0AAQ3RL85_VIGMU</name>
<evidence type="ECO:0000259" key="4">
    <source>
        <dbReference type="Pfam" id="PF00542"/>
    </source>
</evidence>
<dbReference type="Pfam" id="PF00542">
    <property type="entry name" value="Ribosomal_L12"/>
    <property type="match status" value="1"/>
</dbReference>
<dbReference type="Proteomes" id="UP001374535">
    <property type="component" value="Chromosome 8"/>
</dbReference>
<accession>A0AAQ3RL85</accession>
<evidence type="ECO:0000256" key="3">
    <source>
        <dbReference type="SAM" id="MobiDB-lite"/>
    </source>
</evidence>
<sequence length="184" mass="20435">MAHGIGIENDEGETWYDSQGLSRDGGTNSVSQSVENELAFKNKALFTPWFEVEIYPRNLPADFDPAIFDPNDHRGPPSERVFRLVDEIASLHRTGNLAGMAAKAPAAAKEEQKPEKTVFELKLESYEAACKIKIIKEVPGFTDLGLKEARNLVDKTPYIKKGVSKEEGEKIMEKLKARGAKVVM</sequence>
<dbReference type="GO" id="GO:0005739">
    <property type="term" value="C:mitochondrion"/>
    <property type="evidence" value="ECO:0007669"/>
    <property type="project" value="TreeGrafter"/>
</dbReference>
<dbReference type="GO" id="GO:0003729">
    <property type="term" value="F:mRNA binding"/>
    <property type="evidence" value="ECO:0007669"/>
    <property type="project" value="TreeGrafter"/>
</dbReference>
<organism evidence="5 6">
    <name type="scientific">Vigna mungo</name>
    <name type="common">Black gram</name>
    <name type="synonym">Phaseolus mungo</name>
    <dbReference type="NCBI Taxonomy" id="3915"/>
    <lineage>
        <taxon>Eukaryota</taxon>
        <taxon>Viridiplantae</taxon>
        <taxon>Streptophyta</taxon>
        <taxon>Embryophyta</taxon>
        <taxon>Tracheophyta</taxon>
        <taxon>Spermatophyta</taxon>
        <taxon>Magnoliopsida</taxon>
        <taxon>eudicotyledons</taxon>
        <taxon>Gunneridae</taxon>
        <taxon>Pentapetalae</taxon>
        <taxon>rosids</taxon>
        <taxon>fabids</taxon>
        <taxon>Fabales</taxon>
        <taxon>Fabaceae</taxon>
        <taxon>Papilionoideae</taxon>
        <taxon>50 kb inversion clade</taxon>
        <taxon>NPAAA clade</taxon>
        <taxon>indigoferoid/millettioid clade</taxon>
        <taxon>Phaseoleae</taxon>
        <taxon>Vigna</taxon>
    </lineage>
</organism>
<proteinExistence type="predicted"/>
<dbReference type="Gene3D" id="3.30.1390.10">
    <property type="match status" value="1"/>
</dbReference>
<keyword evidence="1" id="KW-0689">Ribosomal protein</keyword>
<evidence type="ECO:0000256" key="1">
    <source>
        <dbReference type="ARBA" id="ARBA00022980"/>
    </source>
</evidence>
<gene>
    <name evidence="5" type="ORF">V8G54_025553</name>
</gene>
<feature type="region of interest" description="Disordered" evidence="3">
    <location>
        <begin position="1"/>
        <end position="30"/>
    </location>
</feature>
<dbReference type="SUPFAM" id="SSF54736">
    <property type="entry name" value="ClpS-like"/>
    <property type="match status" value="1"/>
</dbReference>
<reference evidence="5 6" key="1">
    <citation type="journal article" date="2023" name="Life. Sci Alliance">
        <title>Evolutionary insights into 3D genome organization and epigenetic landscape of Vigna mungo.</title>
        <authorList>
            <person name="Junaid A."/>
            <person name="Singh B."/>
            <person name="Bhatia S."/>
        </authorList>
    </citation>
    <scope>NUCLEOTIDE SEQUENCE [LARGE SCALE GENOMIC DNA]</scope>
    <source>
        <strain evidence="5">Urdbean</strain>
    </source>
</reference>